<evidence type="ECO:0000256" key="2">
    <source>
        <dbReference type="ARBA" id="ARBA00022777"/>
    </source>
</evidence>
<dbReference type="CDD" id="cd01941">
    <property type="entry name" value="YeiC_kinase_like"/>
    <property type="match status" value="1"/>
</dbReference>
<proteinExistence type="predicted"/>
<dbReference type="Gene3D" id="1.10.10.10">
    <property type="entry name" value="Winged helix-like DNA-binding domain superfamily/Winged helix DNA-binding domain"/>
    <property type="match status" value="1"/>
</dbReference>
<reference evidence="4 5" key="1">
    <citation type="journal article" date="2010" name="Stand. Genomic Sci.">
        <title>Complete genome sequence of Ferrimonas balearica type strain (PAT).</title>
        <authorList>
            <person name="Nolan M."/>
            <person name="Sikorski J."/>
            <person name="Davenport K."/>
            <person name="Lucas S."/>
            <person name="Glavina Del Rio T."/>
            <person name="Tice H."/>
            <person name="Cheng J."/>
            <person name="Goodwin L."/>
            <person name="Pitluck S."/>
            <person name="Liolios K."/>
            <person name="Ivanova N."/>
            <person name="Mavromatis K."/>
            <person name="Ovchinnikova G."/>
            <person name="Pati A."/>
            <person name="Chen A."/>
            <person name="Palaniappan K."/>
            <person name="Land M."/>
            <person name="Hauser L."/>
            <person name="Chang Y."/>
            <person name="Jeffries C."/>
            <person name="Tapia R."/>
            <person name="Brettin T."/>
            <person name="Detter J."/>
            <person name="Han C."/>
            <person name="Yasawong M."/>
            <person name="Rohde M."/>
            <person name="Tindall B."/>
            <person name="Goker M."/>
            <person name="Woyke T."/>
            <person name="Bristow J."/>
            <person name="Eisen J."/>
            <person name="Markowitz V."/>
            <person name="Hugenholtz P."/>
            <person name="Kyrpides N."/>
            <person name="Klenk H."/>
            <person name="Lapidus A."/>
        </authorList>
    </citation>
    <scope>NUCLEOTIDE SEQUENCE [LARGE SCALE GENOMIC DNA]</scope>
    <source>
        <strain evidence="5">DSM 9799 / CCM 4581 / KCTC 23876 / PAT</strain>
    </source>
</reference>
<dbReference type="InterPro" id="IPR036390">
    <property type="entry name" value="WH_DNA-bd_sf"/>
</dbReference>
<dbReference type="eggNOG" id="COG1522">
    <property type="taxonomic scope" value="Bacteria"/>
</dbReference>
<sequence>MTEREQQILDLIRQDPLIPQQELADKLGISRSAIAGHIMHLTQKGHIQGKGYILAPERYALVIGGANMDLCGVADRPLVDGDSTPGSLTASAGGVGRNIADNLARLGSRVEFVSALGDDRWAEQLIESCRLAGVGTEHCLKIAGATTSSYLSLHDSDGEMRLALNDMSLIERLDAEQMERRRGPIDRASVVVLDANLSEDALETLFARPLDAPVLVDPVSRAKAHKLKPFLAQIDTLKPNALEAELLSGHRLDSDEDLPRVADALHQLGVKRVLLSLGSRGAYASDAGQGVRYLPSATDVVNVTGAGDALMAGLAHGRLAGWSFTETVPFALAAARLALATKTTINSTMSEAAVRRLMEKTPC</sequence>
<dbReference type="EMBL" id="CP002209">
    <property type="protein sequence ID" value="ADN74593.1"/>
    <property type="molecule type" value="Genomic_DNA"/>
</dbReference>
<dbReference type="eggNOG" id="COG0524">
    <property type="taxonomic scope" value="Bacteria"/>
</dbReference>
<dbReference type="HOGENOM" id="CLU_027634_11_2_6"/>
<keyword evidence="1" id="KW-0808">Transferase</keyword>
<accession>E1SN94</accession>
<dbReference type="Pfam" id="PF00294">
    <property type="entry name" value="PfkB"/>
    <property type="match status" value="1"/>
</dbReference>
<feature type="domain" description="Carbohydrate kinase PfkB" evidence="3">
    <location>
        <begin position="59"/>
        <end position="347"/>
    </location>
</feature>
<dbReference type="InterPro" id="IPR029056">
    <property type="entry name" value="Ribokinase-like"/>
</dbReference>
<dbReference type="SUPFAM" id="SSF46785">
    <property type="entry name" value="Winged helix' DNA-binding domain"/>
    <property type="match status" value="1"/>
</dbReference>
<dbReference type="KEGG" id="fbl:Fbal_0379"/>
<evidence type="ECO:0000313" key="4">
    <source>
        <dbReference type="EMBL" id="ADN74593.1"/>
    </source>
</evidence>
<organism evidence="4 5">
    <name type="scientific">Ferrimonas balearica (strain DSM 9799 / CCM 4581 / KCTC 23876 / PAT)</name>
    <dbReference type="NCBI Taxonomy" id="550540"/>
    <lineage>
        <taxon>Bacteria</taxon>
        <taxon>Pseudomonadati</taxon>
        <taxon>Pseudomonadota</taxon>
        <taxon>Gammaproteobacteria</taxon>
        <taxon>Alteromonadales</taxon>
        <taxon>Ferrimonadaceae</taxon>
        <taxon>Ferrimonas</taxon>
    </lineage>
</organism>
<evidence type="ECO:0000256" key="1">
    <source>
        <dbReference type="ARBA" id="ARBA00022679"/>
    </source>
</evidence>
<dbReference type="SUPFAM" id="SSF53613">
    <property type="entry name" value="Ribokinase-like"/>
    <property type="match status" value="1"/>
</dbReference>
<dbReference type="STRING" id="550540.Fbal_0379"/>
<dbReference type="Gene3D" id="3.40.1190.20">
    <property type="match status" value="1"/>
</dbReference>
<dbReference type="GO" id="GO:0016301">
    <property type="term" value="F:kinase activity"/>
    <property type="evidence" value="ECO:0007669"/>
    <property type="project" value="UniProtKB-KW"/>
</dbReference>
<dbReference type="AlphaFoldDB" id="E1SN94"/>
<dbReference type="InterPro" id="IPR011611">
    <property type="entry name" value="PfkB_dom"/>
</dbReference>
<dbReference type="InterPro" id="IPR002173">
    <property type="entry name" value="Carboh/pur_kinase_PfkB_CS"/>
</dbReference>
<dbReference type="InterPro" id="IPR036388">
    <property type="entry name" value="WH-like_DNA-bd_sf"/>
</dbReference>
<dbReference type="RefSeq" id="WP_013343899.1">
    <property type="nucleotide sequence ID" value="NC_014541.1"/>
</dbReference>
<dbReference type="GeneID" id="67180631"/>
<dbReference type="PANTHER" id="PTHR10584:SF166">
    <property type="entry name" value="RIBOKINASE"/>
    <property type="match status" value="1"/>
</dbReference>
<dbReference type="GO" id="GO:0005829">
    <property type="term" value="C:cytosol"/>
    <property type="evidence" value="ECO:0007669"/>
    <property type="project" value="TreeGrafter"/>
</dbReference>
<dbReference type="Proteomes" id="UP000006683">
    <property type="component" value="Chromosome"/>
</dbReference>
<name>E1SN94_FERBD</name>
<evidence type="ECO:0000259" key="3">
    <source>
        <dbReference type="Pfam" id="PF00294"/>
    </source>
</evidence>
<dbReference type="OrthoDB" id="9806249at2"/>
<dbReference type="PANTHER" id="PTHR10584">
    <property type="entry name" value="SUGAR KINASE"/>
    <property type="match status" value="1"/>
</dbReference>
<evidence type="ECO:0000313" key="5">
    <source>
        <dbReference type="Proteomes" id="UP000006683"/>
    </source>
</evidence>
<gene>
    <name evidence="4" type="ordered locus">Fbal_0379</name>
</gene>
<keyword evidence="2" id="KW-0418">Kinase</keyword>
<dbReference type="PROSITE" id="PS00584">
    <property type="entry name" value="PFKB_KINASES_2"/>
    <property type="match status" value="1"/>
</dbReference>
<dbReference type="PROSITE" id="PS00583">
    <property type="entry name" value="PFKB_KINASES_1"/>
    <property type="match status" value="1"/>
</dbReference>
<dbReference type="Pfam" id="PF13412">
    <property type="entry name" value="HTH_24"/>
    <property type="match status" value="1"/>
</dbReference>
<keyword evidence="5" id="KW-1185">Reference proteome</keyword>
<protein>
    <submittedName>
        <fullName evidence="4">PfkB domain protein</fullName>
    </submittedName>
</protein>